<dbReference type="Proteomes" id="UP000471120">
    <property type="component" value="Unassembled WGS sequence"/>
</dbReference>
<comment type="subcellular location">
    <subcellularLocation>
        <location evidence="1">Cell membrane</location>
        <topology evidence="1">Multi-pass membrane protein</topology>
    </subcellularLocation>
</comment>
<feature type="region of interest" description="Disordered" evidence="6">
    <location>
        <begin position="1"/>
        <end position="143"/>
    </location>
</feature>
<feature type="transmembrane region" description="Helical" evidence="7">
    <location>
        <begin position="201"/>
        <end position="225"/>
    </location>
</feature>
<feature type="transmembrane region" description="Helical" evidence="7">
    <location>
        <begin position="493"/>
        <end position="515"/>
    </location>
</feature>
<evidence type="ECO:0000256" key="6">
    <source>
        <dbReference type="SAM" id="MobiDB-lite"/>
    </source>
</evidence>
<feature type="compositionally biased region" description="Basic and acidic residues" evidence="6">
    <location>
        <begin position="58"/>
        <end position="71"/>
    </location>
</feature>
<feature type="transmembrane region" description="Helical" evidence="7">
    <location>
        <begin position="246"/>
        <end position="265"/>
    </location>
</feature>
<evidence type="ECO:0000256" key="1">
    <source>
        <dbReference type="ARBA" id="ARBA00004651"/>
    </source>
</evidence>
<feature type="transmembrane region" description="Helical" evidence="7">
    <location>
        <begin position="454"/>
        <end position="481"/>
    </location>
</feature>
<evidence type="ECO:0000256" key="5">
    <source>
        <dbReference type="ARBA" id="ARBA00023136"/>
    </source>
</evidence>
<evidence type="ECO:0000256" key="4">
    <source>
        <dbReference type="ARBA" id="ARBA00022989"/>
    </source>
</evidence>
<keyword evidence="5 7" id="KW-0472">Membrane</keyword>
<comment type="caution">
    <text evidence="8">The sequence shown here is derived from an EMBL/GenBank/DDBJ whole genome shotgun (WGS) entry which is preliminary data.</text>
</comment>
<dbReference type="GO" id="GO:0005886">
    <property type="term" value="C:plasma membrane"/>
    <property type="evidence" value="ECO:0007669"/>
    <property type="project" value="UniProtKB-SubCell"/>
</dbReference>
<feature type="compositionally biased region" description="Basic residues" evidence="6">
    <location>
        <begin position="109"/>
        <end position="119"/>
    </location>
</feature>
<sequence length="637" mass="68168">MPQGGTSVRSRGRRKRRRAAASGRHVRARLRTTIRPPRPLSCGDRHGLRLPLRGIRPAPDRSHGLRRCSDRQRRRCAPRRRVRRGRARRRTRPRRLGRHAPHDRPRLGTARRTRRRRNAGGRCAHLDTHRRAHRRGLSPHRSEPVRTRIVPRTEAHVVARDGAAAARAGAASVLSRLVVAVLGWIGTVVVVRALSPAEWGQFSFVFGLLGLLVVFTDLGVGRVVLHRLIDDDPHTVRATATSFVMLRALLGVVGYLLALGYVIALDSQREVVLATATAGLVVVFATPSHALSVLYQSRHRMGYVAAVDVAGQIVQVASIVAAALFAPILLVLVLPAVLKEIVVLAAKYRGATSDNGLGLRFPRTVDLALWLTFLREALPMSIGYGLIFAMVKSDLLVVEACGTFEDVGEYSVAYKFADVLDLVTVAAMTPLTTLLVAAWPAAPREFAARSRQGVVALSTICACAAAAFVPVADSVLSLLYGSEYRVAADAARLLVLASTGTALVLVGIAVLAAAGRHRDYPWIAAVGLTLNIGADIVVVPSWGYDGAALVSVGSSALTAALVWAVVAGSSGVRSSFPLRAVATLAGITVAVVGLGTVLVRYVWWPAVPVISVALLVAAAVLTGVLRELTTLVREARS</sequence>
<name>A0A6P2CGM7_9NOCA</name>
<dbReference type="PANTHER" id="PTHR30250">
    <property type="entry name" value="PST FAMILY PREDICTED COLANIC ACID TRANSPORTER"/>
    <property type="match status" value="1"/>
</dbReference>
<feature type="transmembrane region" description="Helical" evidence="7">
    <location>
        <begin position="548"/>
        <end position="568"/>
    </location>
</feature>
<evidence type="ECO:0000313" key="9">
    <source>
        <dbReference type="Proteomes" id="UP000471120"/>
    </source>
</evidence>
<feature type="transmembrane region" description="Helical" evidence="7">
    <location>
        <begin position="271"/>
        <end position="295"/>
    </location>
</feature>
<feature type="transmembrane region" description="Helical" evidence="7">
    <location>
        <begin position="580"/>
        <end position="603"/>
    </location>
</feature>
<dbReference type="AlphaFoldDB" id="A0A6P2CGM7"/>
<evidence type="ECO:0000256" key="2">
    <source>
        <dbReference type="ARBA" id="ARBA00022475"/>
    </source>
</evidence>
<feature type="transmembrane region" description="Helical" evidence="7">
    <location>
        <begin position="609"/>
        <end position="628"/>
    </location>
</feature>
<protein>
    <submittedName>
        <fullName evidence="8">Flippase</fullName>
    </submittedName>
</protein>
<gene>
    <name evidence="8" type="ORF">DW322_07615</name>
</gene>
<keyword evidence="3 7" id="KW-0812">Transmembrane</keyword>
<feature type="compositionally biased region" description="Basic residues" evidence="6">
    <location>
        <begin position="10"/>
        <end position="32"/>
    </location>
</feature>
<feature type="compositionally biased region" description="Basic residues" evidence="6">
    <location>
        <begin position="72"/>
        <end position="99"/>
    </location>
</feature>
<dbReference type="EMBL" id="QRCM01000001">
    <property type="protein sequence ID" value="TXG90108.1"/>
    <property type="molecule type" value="Genomic_DNA"/>
</dbReference>
<feature type="transmembrane region" description="Helical" evidence="7">
    <location>
        <begin position="422"/>
        <end position="442"/>
    </location>
</feature>
<dbReference type="InterPro" id="IPR002797">
    <property type="entry name" value="Polysacc_synth"/>
</dbReference>
<dbReference type="InterPro" id="IPR050833">
    <property type="entry name" value="Poly_Biosynth_Transport"/>
</dbReference>
<accession>A0A6P2CGM7</accession>
<proteinExistence type="predicted"/>
<keyword evidence="2" id="KW-1003">Cell membrane</keyword>
<organism evidence="8 9">
    <name type="scientific">Rhodococcus rhodnii</name>
    <dbReference type="NCBI Taxonomy" id="38312"/>
    <lineage>
        <taxon>Bacteria</taxon>
        <taxon>Bacillati</taxon>
        <taxon>Actinomycetota</taxon>
        <taxon>Actinomycetes</taxon>
        <taxon>Mycobacteriales</taxon>
        <taxon>Nocardiaceae</taxon>
        <taxon>Rhodococcus</taxon>
    </lineage>
</organism>
<feature type="transmembrane region" description="Helical" evidence="7">
    <location>
        <begin position="177"/>
        <end position="195"/>
    </location>
</feature>
<dbReference type="PANTHER" id="PTHR30250:SF11">
    <property type="entry name" value="O-ANTIGEN TRANSPORTER-RELATED"/>
    <property type="match status" value="1"/>
</dbReference>
<reference evidence="8 9" key="1">
    <citation type="submission" date="2018-07" db="EMBL/GenBank/DDBJ databases">
        <title>Genome sequence of Rhodococcus rhodnii ATCC 35071 from Rhodnius prolixus.</title>
        <authorList>
            <person name="Patel V."/>
            <person name="Vogel K.J."/>
        </authorList>
    </citation>
    <scope>NUCLEOTIDE SEQUENCE [LARGE SCALE GENOMIC DNA]</scope>
    <source>
        <strain evidence="8 9">ATCC 35071</strain>
    </source>
</reference>
<keyword evidence="4 7" id="KW-1133">Transmembrane helix</keyword>
<evidence type="ECO:0000256" key="3">
    <source>
        <dbReference type="ARBA" id="ARBA00022692"/>
    </source>
</evidence>
<feature type="transmembrane region" description="Helical" evidence="7">
    <location>
        <begin position="522"/>
        <end position="542"/>
    </location>
</feature>
<evidence type="ECO:0000313" key="8">
    <source>
        <dbReference type="EMBL" id="TXG90108.1"/>
    </source>
</evidence>
<dbReference type="Pfam" id="PF01943">
    <property type="entry name" value="Polysacc_synt"/>
    <property type="match status" value="1"/>
</dbReference>
<evidence type="ECO:0000256" key="7">
    <source>
        <dbReference type="SAM" id="Phobius"/>
    </source>
</evidence>